<keyword evidence="4" id="KW-0560">Oxidoreductase</keyword>
<organism evidence="6 7">
    <name type="scientific">Corynebacterium pseudokroppenstedtii</name>
    <dbReference type="NCBI Taxonomy" id="2804917"/>
    <lineage>
        <taxon>Bacteria</taxon>
        <taxon>Bacillati</taxon>
        <taxon>Actinomycetota</taxon>
        <taxon>Actinomycetes</taxon>
        <taxon>Mycobacteriales</taxon>
        <taxon>Corynebacteriaceae</taxon>
        <taxon>Corynebacterium</taxon>
    </lineage>
</organism>
<protein>
    <submittedName>
        <fullName evidence="6">TIGR03364 family FAD-dependent oxidoreductase</fullName>
    </submittedName>
</protein>
<dbReference type="AlphaFoldDB" id="A0AAU0Q2V9"/>
<dbReference type="PANTHER" id="PTHR13847">
    <property type="entry name" value="SARCOSINE DEHYDROGENASE-RELATED"/>
    <property type="match status" value="1"/>
</dbReference>
<comment type="cofactor">
    <cofactor evidence="1">
        <name>FAD</name>
        <dbReference type="ChEBI" id="CHEBI:57692"/>
    </cofactor>
</comment>
<dbReference type="InterPro" id="IPR006076">
    <property type="entry name" value="FAD-dep_OxRdtase"/>
</dbReference>
<accession>A0AAU0Q2V9</accession>
<dbReference type="GO" id="GO:0016491">
    <property type="term" value="F:oxidoreductase activity"/>
    <property type="evidence" value="ECO:0007669"/>
    <property type="project" value="UniProtKB-KW"/>
</dbReference>
<dbReference type="Gene3D" id="3.50.50.60">
    <property type="entry name" value="FAD/NAD(P)-binding domain"/>
    <property type="match status" value="1"/>
</dbReference>
<dbReference type="RefSeq" id="WP_221924102.1">
    <property type="nucleotide sequence ID" value="NZ_CP137757.1"/>
</dbReference>
<evidence type="ECO:0000259" key="5">
    <source>
        <dbReference type="Pfam" id="PF01266"/>
    </source>
</evidence>
<dbReference type="Proteomes" id="UP001174314">
    <property type="component" value="Chromosome"/>
</dbReference>
<gene>
    <name evidence="6" type="ORF">Q0N40_03410</name>
</gene>
<dbReference type="KEGG" id="cpsk:Q0N40_03410"/>
<dbReference type="NCBIfam" id="TIGR03364">
    <property type="entry name" value="HpnW_proposed"/>
    <property type="match status" value="1"/>
</dbReference>
<evidence type="ECO:0000256" key="2">
    <source>
        <dbReference type="ARBA" id="ARBA00009410"/>
    </source>
</evidence>
<evidence type="ECO:0000256" key="4">
    <source>
        <dbReference type="ARBA" id="ARBA00023002"/>
    </source>
</evidence>
<name>A0AAU0Q2V9_9CORY</name>
<dbReference type="GO" id="GO:0005737">
    <property type="term" value="C:cytoplasm"/>
    <property type="evidence" value="ECO:0007669"/>
    <property type="project" value="TreeGrafter"/>
</dbReference>
<dbReference type="InterPro" id="IPR017741">
    <property type="entry name" value="FAD-dependent_OxRdtase_HpnW"/>
</dbReference>
<evidence type="ECO:0000313" key="6">
    <source>
        <dbReference type="EMBL" id="WPF25988.1"/>
    </source>
</evidence>
<feature type="domain" description="FAD dependent oxidoreductase" evidence="5">
    <location>
        <begin position="20"/>
        <end position="397"/>
    </location>
</feature>
<sequence>MFRSAEETQSRDNVVGNKADLIVVGAGIVGLATAWRAHHQGRRVHLIDRANRPVGASIQNFGHACFTAQADAIQDVAADSRNGWKAAAAETGLWAAQPGTVVPAVSETEMTVLRQFHDHRGSEQVTLLSADDTLERLGLTGSRSSGTGDIIGGALLPLDMRVNPREAAPRLAEWLAANGVEFSWNTAVHHVGDGQVDTSRGTLSADEVVVCPGHHVGNIFPDIAERNGLRTCVLTMALIDRPDHIPADLAMLTGTSLARYDGVAAMPGVPDLREELLDTKPELVGCIANLMATALPDGAIPGLNSSGSGIFIGDSHDYAQSPEPFIQQNIADLLMDNASAYLGIAHPVVRQRWQGRYADSPDTNLVLERPDDRTTVAVVASGIGMTLSFGIATLITEHRDAPDF</sequence>
<evidence type="ECO:0000256" key="1">
    <source>
        <dbReference type="ARBA" id="ARBA00001974"/>
    </source>
</evidence>
<dbReference type="EMBL" id="CP137757">
    <property type="protein sequence ID" value="WPF25988.1"/>
    <property type="molecule type" value="Genomic_DNA"/>
</dbReference>
<dbReference type="Gene3D" id="3.30.9.10">
    <property type="entry name" value="D-Amino Acid Oxidase, subunit A, domain 2"/>
    <property type="match status" value="1"/>
</dbReference>
<dbReference type="InterPro" id="IPR036188">
    <property type="entry name" value="FAD/NAD-bd_sf"/>
</dbReference>
<keyword evidence="7" id="KW-1185">Reference proteome</keyword>
<keyword evidence="3" id="KW-0285">Flavoprotein</keyword>
<evidence type="ECO:0000313" key="7">
    <source>
        <dbReference type="Proteomes" id="UP001174314"/>
    </source>
</evidence>
<proteinExistence type="inferred from homology"/>
<dbReference type="PANTHER" id="PTHR13847:SF286">
    <property type="entry name" value="D-AMINO ACID DEHYDROGENASE"/>
    <property type="match status" value="1"/>
</dbReference>
<dbReference type="Pfam" id="PF01266">
    <property type="entry name" value="DAO"/>
    <property type="match status" value="1"/>
</dbReference>
<evidence type="ECO:0000256" key="3">
    <source>
        <dbReference type="ARBA" id="ARBA00022630"/>
    </source>
</evidence>
<dbReference type="SUPFAM" id="SSF51905">
    <property type="entry name" value="FAD/NAD(P)-binding domain"/>
    <property type="match status" value="1"/>
</dbReference>
<reference evidence="6 7" key="1">
    <citation type="submission" date="2023-10" db="EMBL/GenBank/DDBJ databases">
        <title>complete genome sequence of Corynebacterium pseudokroppenstedtii P15-C1.</title>
        <authorList>
            <person name="Bruggemann H."/>
            <person name="Poehlein A."/>
        </authorList>
    </citation>
    <scope>NUCLEOTIDE SEQUENCE [LARGE SCALE GENOMIC DNA]</scope>
    <source>
        <strain evidence="6 7">P15_C1</strain>
    </source>
</reference>
<comment type="similarity">
    <text evidence="2">Belongs to the DadA oxidoreductase family.</text>
</comment>